<comment type="caution">
    <text evidence="10">The sequence shown here is derived from an EMBL/GenBank/DDBJ whole genome shotgun (WGS) entry which is preliminary data.</text>
</comment>
<dbReference type="InterPro" id="IPR003838">
    <property type="entry name" value="ABC3_permease_C"/>
</dbReference>
<evidence type="ECO:0000259" key="9">
    <source>
        <dbReference type="Pfam" id="PF12704"/>
    </source>
</evidence>
<proteinExistence type="inferred from homology"/>
<evidence type="ECO:0000256" key="4">
    <source>
        <dbReference type="ARBA" id="ARBA00022989"/>
    </source>
</evidence>
<evidence type="ECO:0000256" key="6">
    <source>
        <dbReference type="ARBA" id="ARBA00038076"/>
    </source>
</evidence>
<feature type="domain" description="ABC3 transporter permease C-terminal" evidence="8">
    <location>
        <begin position="283"/>
        <end position="395"/>
    </location>
</feature>
<reference evidence="10 11" key="1">
    <citation type="submission" date="2023-04" db="EMBL/GenBank/DDBJ databases">
        <title>Marinobulbifer ophiurae gen. nov., sp. Nov., isolate from tissue of brittle star Ophioplocus japonicus.</title>
        <authorList>
            <person name="Kawano K."/>
            <person name="Sawayama S."/>
            <person name="Nakagawa S."/>
        </authorList>
    </citation>
    <scope>NUCLEOTIDE SEQUENCE [LARGE SCALE GENOMIC DNA]</scope>
    <source>
        <strain evidence="10 11">NKW57</strain>
    </source>
</reference>
<gene>
    <name evidence="10" type="ORF">MNKW57_16480</name>
</gene>
<evidence type="ECO:0000256" key="2">
    <source>
        <dbReference type="ARBA" id="ARBA00022475"/>
    </source>
</evidence>
<dbReference type="PANTHER" id="PTHR30572">
    <property type="entry name" value="MEMBRANE COMPONENT OF TRANSPORTER-RELATED"/>
    <property type="match status" value="1"/>
</dbReference>
<keyword evidence="11" id="KW-1185">Reference proteome</keyword>
<sequence length="402" mass="43727">MLELKPMLSALWRNKTSAFLIALQLALTLAIVSNAGVIVSERVEKIARPTGMQVEDLISVTFMPIAQEYDMAGAVAADMDLLRGLPGVVDAFPTNQIPVSGSGSASRYFSEPNQEIGGEVANYYQVDPNFINTLGLELVAGRNFTAAEMDVMGPNENYDARVAIITRDFGEALFPGEEPLGKFFFPLGENNPIEIVGVIDRHLGAWVGWQKAGQVVFYPLLIKTNHKRYMIRAEPGQRDAVMKLVEEKLAQRDANRVLQLETLSRDLEQSYMSDNVMVKVLSAVIALLTFIVSLGIVGLTIFWINQRRKQIGIRRALGATRANISRYFLLENGLIAALGIAMGFAIAMLINRMMVTSFSQPAMPAGLLLSCAALLLLASLGAALVPALRAANISPATATRSV</sequence>
<evidence type="ECO:0000313" key="11">
    <source>
        <dbReference type="Proteomes" id="UP001224392"/>
    </source>
</evidence>
<comment type="similarity">
    <text evidence="6">Belongs to the ABC-4 integral membrane protein family.</text>
</comment>
<keyword evidence="4 7" id="KW-1133">Transmembrane helix</keyword>
<dbReference type="InterPro" id="IPR050250">
    <property type="entry name" value="Macrolide_Exporter_MacB"/>
</dbReference>
<dbReference type="Pfam" id="PF02687">
    <property type="entry name" value="FtsX"/>
    <property type="match status" value="1"/>
</dbReference>
<keyword evidence="5 7" id="KW-0472">Membrane</keyword>
<feature type="transmembrane region" description="Helical" evidence="7">
    <location>
        <begin position="362"/>
        <end position="385"/>
    </location>
</feature>
<comment type="subcellular location">
    <subcellularLocation>
        <location evidence="1">Cell membrane</location>
        <topology evidence="1">Multi-pass membrane protein</topology>
    </subcellularLocation>
</comment>
<feature type="transmembrane region" description="Helical" evidence="7">
    <location>
        <begin position="280"/>
        <end position="305"/>
    </location>
</feature>
<protein>
    <submittedName>
        <fullName evidence="10">ABC transporter permease</fullName>
    </submittedName>
</protein>
<organism evidence="10 11">
    <name type="scientific">Biformimicrobium ophioploci</name>
    <dbReference type="NCBI Taxonomy" id="3036711"/>
    <lineage>
        <taxon>Bacteria</taxon>
        <taxon>Pseudomonadati</taxon>
        <taxon>Pseudomonadota</taxon>
        <taxon>Gammaproteobacteria</taxon>
        <taxon>Cellvibrionales</taxon>
        <taxon>Microbulbiferaceae</taxon>
        <taxon>Biformimicrobium</taxon>
    </lineage>
</organism>
<feature type="domain" description="MacB-like periplasmic core" evidence="9">
    <location>
        <begin position="52"/>
        <end position="246"/>
    </location>
</feature>
<evidence type="ECO:0000256" key="7">
    <source>
        <dbReference type="SAM" id="Phobius"/>
    </source>
</evidence>
<evidence type="ECO:0000256" key="3">
    <source>
        <dbReference type="ARBA" id="ARBA00022692"/>
    </source>
</evidence>
<dbReference type="EMBL" id="BSYJ01000003">
    <property type="protein sequence ID" value="GMG87327.1"/>
    <property type="molecule type" value="Genomic_DNA"/>
</dbReference>
<keyword evidence="2" id="KW-1003">Cell membrane</keyword>
<keyword evidence="3 7" id="KW-0812">Transmembrane</keyword>
<dbReference type="PANTHER" id="PTHR30572:SF4">
    <property type="entry name" value="ABC TRANSPORTER PERMEASE YTRF"/>
    <property type="match status" value="1"/>
</dbReference>
<evidence type="ECO:0000256" key="5">
    <source>
        <dbReference type="ARBA" id="ARBA00023136"/>
    </source>
</evidence>
<name>A0ABQ6LZ63_9GAMM</name>
<feature type="transmembrane region" description="Helical" evidence="7">
    <location>
        <begin position="326"/>
        <end position="350"/>
    </location>
</feature>
<dbReference type="RefSeq" id="WP_285763958.1">
    <property type="nucleotide sequence ID" value="NZ_BSYJ01000003.1"/>
</dbReference>
<evidence type="ECO:0000256" key="1">
    <source>
        <dbReference type="ARBA" id="ARBA00004651"/>
    </source>
</evidence>
<accession>A0ABQ6LZ63</accession>
<evidence type="ECO:0000313" key="10">
    <source>
        <dbReference type="EMBL" id="GMG87327.1"/>
    </source>
</evidence>
<evidence type="ECO:0000259" key="8">
    <source>
        <dbReference type="Pfam" id="PF02687"/>
    </source>
</evidence>
<dbReference type="Proteomes" id="UP001224392">
    <property type="component" value="Unassembled WGS sequence"/>
</dbReference>
<dbReference type="Pfam" id="PF12704">
    <property type="entry name" value="MacB_PCD"/>
    <property type="match status" value="1"/>
</dbReference>
<dbReference type="InterPro" id="IPR025857">
    <property type="entry name" value="MacB_PCD"/>
</dbReference>